<keyword evidence="7" id="KW-1185">Reference proteome</keyword>
<dbReference type="GO" id="GO:0032797">
    <property type="term" value="C:SMN complex"/>
    <property type="evidence" value="ECO:0007669"/>
    <property type="project" value="InterPro"/>
</dbReference>
<dbReference type="InterPro" id="IPR013256">
    <property type="entry name" value="Chromatin_SPT2"/>
</dbReference>
<name>A0A9P0G9M3_9CUCU</name>
<feature type="region of interest" description="Disordered" evidence="4">
    <location>
        <begin position="835"/>
        <end position="856"/>
    </location>
</feature>
<feature type="compositionally biased region" description="Basic and acidic residues" evidence="4">
    <location>
        <begin position="568"/>
        <end position="589"/>
    </location>
</feature>
<dbReference type="Proteomes" id="UP001153636">
    <property type="component" value="Chromosome 18"/>
</dbReference>
<dbReference type="GO" id="GO:0006360">
    <property type="term" value="P:transcription by RNA polymerase I"/>
    <property type="evidence" value="ECO:0007669"/>
    <property type="project" value="TreeGrafter"/>
</dbReference>
<gene>
    <name evidence="6" type="ORF">PSYICH_LOCUS6116</name>
</gene>
<accession>A0A9P0G9M3</accession>
<dbReference type="GO" id="GO:0000387">
    <property type="term" value="P:spliceosomal snRNP assembly"/>
    <property type="evidence" value="ECO:0007669"/>
    <property type="project" value="InterPro"/>
</dbReference>
<dbReference type="SMART" id="SM00784">
    <property type="entry name" value="SPT2"/>
    <property type="match status" value="1"/>
</dbReference>
<feature type="compositionally biased region" description="Low complexity" evidence="4">
    <location>
        <begin position="551"/>
        <end position="567"/>
    </location>
</feature>
<reference evidence="6" key="1">
    <citation type="submission" date="2022-01" db="EMBL/GenBank/DDBJ databases">
        <authorList>
            <person name="King R."/>
        </authorList>
    </citation>
    <scope>NUCLEOTIDE SEQUENCE</scope>
</reference>
<dbReference type="AlphaFoldDB" id="A0A9P0G9M3"/>
<feature type="compositionally biased region" description="Basic and acidic residues" evidence="4">
    <location>
        <begin position="531"/>
        <end position="549"/>
    </location>
</feature>
<sequence length="856" mass="100088">MENVVTKIQRKSSSINKANKKKASRAKTKRRQKAAKRKIRRKHNKIKYYEALKRVRYRRSTEDLCSAVEVVEINDMDWKTTQFSSHLPVEIVDWHKQEQIAYWKSRAVSLELENRMLKQHLRNVYAQTIVDSLNLEESANEEPVAECSNKKKDKIIKEVIPNLPKPEFKNRMEEMRKIYGDRAEKLICMETGIQLNYERTLEEHKPAFWPTLPLNLKFKDFIYICKNKIMDFGELLHTAKKIDKSKDQRVKYYSTKFEPPKKEKKTSQLSDNIKKFLAKKEAEEKKKALEARQKRDELLALRSQDKKATKRVNVMLKRTKSANQSVIEDAIDNDNTAVTLAGPMQPDEDDYGYVSQEASQFYNKMMEKYNKMPEEPKFDMSKKKVSTNLGSTKDRVRAALEREKEEAMLPHKRKRKHKEKEEDEEGVSYGAPERTSDEKSKDDRSDKEKMPPPKPKPRVAAPPPMNFADLLKIAEKKQFEPIKIEKKEKEDERLLTKKQRREMERERESQMRREERRRHILSNGKIPKVGAKTEEKDKDKEKEKPEKSTMKIPKISDSSKSINSNSKVDGEKSSSKLSNGKDKDREKTSGGKNSTKISPKVKVEIPDDKDYIPGKYLPGDMRYRPELENKKPSTSELNSKKRIENNQKPPIKPITDKKPLPTVSQQQPQQYRKSSSMDAKDRDSPHNNNKSQHQSTSSMKVPQKKPSMEPQAKKFPPEDVRRKPPVKLPPKQFPPPDIQRRDERLGMGSSRKGMPVKRGRILDDDDSEYDSEMDDFIDDDDVGDDYSKYISEIFGYDKSRYRDLDEDDANMESTFAQQMKEEVISTKIGIMEDLEEERKEDEARRKKLVMKKKMKS</sequence>
<feature type="compositionally biased region" description="Basic and acidic residues" evidence="4">
    <location>
        <begin position="601"/>
        <end position="612"/>
    </location>
</feature>
<feature type="compositionally biased region" description="Basic and acidic residues" evidence="4">
    <location>
        <begin position="621"/>
        <end position="645"/>
    </location>
</feature>
<feature type="compositionally biased region" description="Basic and acidic residues" evidence="4">
    <location>
        <begin position="392"/>
        <end position="409"/>
    </location>
</feature>
<dbReference type="InterPro" id="IPR034754">
    <property type="entry name" value="GEMIN8"/>
</dbReference>
<dbReference type="OrthoDB" id="6259853at2759"/>
<evidence type="ECO:0000313" key="6">
    <source>
        <dbReference type="EMBL" id="CAH1105063.1"/>
    </source>
</evidence>
<feature type="compositionally biased region" description="Pro residues" evidence="4">
    <location>
        <begin position="726"/>
        <end position="737"/>
    </location>
</feature>
<feature type="region of interest" description="Disordered" evidence="4">
    <location>
        <begin position="1"/>
        <end position="37"/>
    </location>
</feature>
<dbReference type="Pfam" id="PF08243">
    <property type="entry name" value="SPT2"/>
    <property type="match status" value="1"/>
</dbReference>
<feature type="compositionally biased region" description="Basic and acidic residues" evidence="4">
    <location>
        <begin position="434"/>
        <end position="451"/>
    </location>
</feature>
<dbReference type="GO" id="GO:0005730">
    <property type="term" value="C:nucleolus"/>
    <property type="evidence" value="ECO:0007669"/>
    <property type="project" value="TreeGrafter"/>
</dbReference>
<evidence type="ECO:0000256" key="1">
    <source>
        <dbReference type="ARBA" id="ARBA00006461"/>
    </source>
</evidence>
<dbReference type="PANTHER" id="PTHR22691:SF8">
    <property type="entry name" value="PROTEIN SPT2 HOMOLOG"/>
    <property type="match status" value="1"/>
</dbReference>
<evidence type="ECO:0000256" key="3">
    <source>
        <dbReference type="ARBA" id="ARBA00023054"/>
    </source>
</evidence>
<dbReference type="GO" id="GO:0042393">
    <property type="term" value="F:histone binding"/>
    <property type="evidence" value="ECO:0007669"/>
    <property type="project" value="TreeGrafter"/>
</dbReference>
<feature type="compositionally biased region" description="Basic and acidic residues" evidence="4">
    <location>
        <begin position="373"/>
        <end position="382"/>
    </location>
</feature>
<comment type="similarity">
    <text evidence="1">Belongs to the SPT2 family.</text>
</comment>
<keyword evidence="3" id="KW-0175">Coiled coil</keyword>
<feature type="compositionally biased region" description="Polar residues" evidence="4">
    <location>
        <begin position="686"/>
        <end position="700"/>
    </location>
</feature>
<feature type="compositionally biased region" description="Basic and acidic residues" evidence="4">
    <location>
        <begin position="472"/>
        <end position="514"/>
    </location>
</feature>
<evidence type="ECO:0000259" key="5">
    <source>
        <dbReference type="Pfam" id="PF22878"/>
    </source>
</evidence>
<proteinExistence type="inferred from homology"/>
<dbReference type="GO" id="GO:0006334">
    <property type="term" value="P:nucleosome assembly"/>
    <property type="evidence" value="ECO:0007669"/>
    <property type="project" value="TreeGrafter"/>
</dbReference>
<dbReference type="EMBL" id="OV651830">
    <property type="protein sequence ID" value="CAH1105063.1"/>
    <property type="molecule type" value="Genomic_DNA"/>
</dbReference>
<feature type="compositionally biased region" description="Basic residues" evidence="4">
    <location>
        <begin position="845"/>
        <end position="856"/>
    </location>
</feature>
<feature type="region of interest" description="Disordered" evidence="4">
    <location>
        <begin position="373"/>
        <end position="781"/>
    </location>
</feature>
<feature type="compositionally biased region" description="Acidic residues" evidence="4">
    <location>
        <begin position="763"/>
        <end position="781"/>
    </location>
</feature>
<dbReference type="GO" id="GO:0003677">
    <property type="term" value="F:DNA binding"/>
    <property type="evidence" value="ECO:0007669"/>
    <property type="project" value="TreeGrafter"/>
</dbReference>
<feature type="domain" description="SPT2 homolog N-terminal" evidence="5">
    <location>
        <begin position="230"/>
        <end position="320"/>
    </location>
</feature>
<organism evidence="6 7">
    <name type="scientific">Psylliodes chrysocephalus</name>
    <dbReference type="NCBI Taxonomy" id="3402493"/>
    <lineage>
        <taxon>Eukaryota</taxon>
        <taxon>Metazoa</taxon>
        <taxon>Ecdysozoa</taxon>
        <taxon>Arthropoda</taxon>
        <taxon>Hexapoda</taxon>
        <taxon>Insecta</taxon>
        <taxon>Pterygota</taxon>
        <taxon>Neoptera</taxon>
        <taxon>Endopterygota</taxon>
        <taxon>Coleoptera</taxon>
        <taxon>Polyphaga</taxon>
        <taxon>Cucujiformia</taxon>
        <taxon>Chrysomeloidea</taxon>
        <taxon>Chrysomelidae</taxon>
        <taxon>Galerucinae</taxon>
        <taxon>Alticini</taxon>
        <taxon>Psylliodes</taxon>
    </lineage>
</organism>
<dbReference type="Pfam" id="PF15348">
    <property type="entry name" value="GEMIN8"/>
    <property type="match status" value="1"/>
</dbReference>
<feature type="compositionally biased region" description="Basic and acidic residues" evidence="4">
    <location>
        <begin position="711"/>
        <end position="722"/>
    </location>
</feature>
<evidence type="ECO:0000256" key="4">
    <source>
        <dbReference type="SAM" id="MobiDB-lite"/>
    </source>
</evidence>
<evidence type="ECO:0000256" key="2">
    <source>
        <dbReference type="ARBA" id="ARBA00013786"/>
    </source>
</evidence>
<evidence type="ECO:0000313" key="7">
    <source>
        <dbReference type="Proteomes" id="UP001153636"/>
    </source>
</evidence>
<feature type="compositionally biased region" description="Polar residues" evidence="4">
    <location>
        <begin position="663"/>
        <end position="677"/>
    </location>
</feature>
<dbReference type="Pfam" id="PF22878">
    <property type="entry name" value="SPT2_N"/>
    <property type="match status" value="1"/>
</dbReference>
<protein>
    <recommendedName>
        <fullName evidence="2">Protein SPT2 homolog</fullName>
    </recommendedName>
</protein>
<dbReference type="PANTHER" id="PTHR22691">
    <property type="entry name" value="YEAST SPT2-RELATED"/>
    <property type="match status" value="1"/>
</dbReference>
<feature type="compositionally biased region" description="Basic residues" evidence="4">
    <location>
        <begin position="18"/>
        <end position="37"/>
    </location>
</feature>
<dbReference type="InterPro" id="IPR054552">
    <property type="entry name" value="SPT2_N"/>
</dbReference>